<dbReference type="KEGG" id="ohi:H8790_13245"/>
<name>A0A7G9B4A2_9FIRM</name>
<dbReference type="AlphaFoldDB" id="A0A7G9B4A2"/>
<gene>
    <name evidence="2" type="ORF">H8790_13245</name>
</gene>
<dbReference type="GO" id="GO:0032259">
    <property type="term" value="P:methylation"/>
    <property type="evidence" value="ECO:0007669"/>
    <property type="project" value="UniProtKB-KW"/>
</dbReference>
<dbReference type="RefSeq" id="WP_187332984.1">
    <property type="nucleotide sequence ID" value="NZ_CP060490.1"/>
</dbReference>
<dbReference type="Proteomes" id="UP000515960">
    <property type="component" value="Chromosome"/>
</dbReference>
<keyword evidence="2" id="KW-0489">Methyltransferase</keyword>
<feature type="domain" description="DUF5714" evidence="1">
    <location>
        <begin position="57"/>
        <end position="228"/>
    </location>
</feature>
<dbReference type="InterPro" id="IPR043768">
    <property type="entry name" value="DUF5714"/>
</dbReference>
<evidence type="ECO:0000259" key="1">
    <source>
        <dbReference type="Pfam" id="PF18978"/>
    </source>
</evidence>
<evidence type="ECO:0000313" key="2">
    <source>
        <dbReference type="EMBL" id="QNL44383.1"/>
    </source>
</evidence>
<accession>A0A7G9B4A2</accession>
<dbReference type="Pfam" id="PF18978">
    <property type="entry name" value="DUF5714"/>
    <property type="match status" value="1"/>
</dbReference>
<sequence length="237" mass="26059">MERGACLVCGKPLRYFDTAREMECVFCHKKFPSNASCEDGHFVCDDCHAAKGLAAIRWSCLHSRLTDPVKLAREIMENPYVYMHGPEHHVLVGSVLLTAYHNAGGELDWPAALYEMENRGRQVPGGACGFWGCCGAAASAGMFVSIATGATPLERESWALSNRMTSLVLEQISRLGGPRCCKRNSFTALVLAVRFAREHLHVEMDLEGPIVCGFSSENQQCLGRRCPYNRLGAGDMI</sequence>
<dbReference type="GO" id="GO:0008168">
    <property type="term" value="F:methyltransferase activity"/>
    <property type="evidence" value="ECO:0007669"/>
    <property type="project" value="UniProtKB-KW"/>
</dbReference>
<protein>
    <submittedName>
        <fullName evidence="2">SAM-dependent methyltransferase</fullName>
    </submittedName>
</protein>
<organism evidence="2 3">
    <name type="scientific">Oscillibacter hominis</name>
    <dbReference type="NCBI Taxonomy" id="2763056"/>
    <lineage>
        <taxon>Bacteria</taxon>
        <taxon>Bacillati</taxon>
        <taxon>Bacillota</taxon>
        <taxon>Clostridia</taxon>
        <taxon>Eubacteriales</taxon>
        <taxon>Oscillospiraceae</taxon>
        <taxon>Oscillibacter</taxon>
    </lineage>
</organism>
<keyword evidence="2" id="KW-0808">Transferase</keyword>
<keyword evidence="3" id="KW-1185">Reference proteome</keyword>
<dbReference type="EMBL" id="CP060490">
    <property type="protein sequence ID" value="QNL44383.1"/>
    <property type="molecule type" value="Genomic_DNA"/>
</dbReference>
<evidence type="ECO:0000313" key="3">
    <source>
        <dbReference type="Proteomes" id="UP000515960"/>
    </source>
</evidence>
<proteinExistence type="predicted"/>
<reference evidence="2 3" key="1">
    <citation type="submission" date="2020-08" db="EMBL/GenBank/DDBJ databases">
        <authorList>
            <person name="Liu C."/>
            <person name="Sun Q."/>
        </authorList>
    </citation>
    <scope>NUCLEOTIDE SEQUENCE [LARGE SCALE GENOMIC DNA]</scope>
    <source>
        <strain evidence="2 3">NSJ-62</strain>
    </source>
</reference>